<name>A0A2T5VE69_9HYPH</name>
<protein>
    <submittedName>
        <fullName evidence="1">Uncharacterized protein</fullName>
    </submittedName>
</protein>
<dbReference type="AlphaFoldDB" id="A0A2T5VE69"/>
<dbReference type="EMBL" id="QAYG01000001">
    <property type="protein sequence ID" value="PTW62055.1"/>
    <property type="molecule type" value="Genomic_DNA"/>
</dbReference>
<accession>A0A2T5VE69</accession>
<reference evidence="1 2" key="1">
    <citation type="submission" date="2018-04" db="EMBL/GenBank/DDBJ databases">
        <title>Genomic Encyclopedia of Archaeal and Bacterial Type Strains, Phase II (KMG-II): from individual species to whole genera.</title>
        <authorList>
            <person name="Goeker M."/>
        </authorList>
    </citation>
    <scope>NUCLEOTIDE SEQUENCE [LARGE SCALE GENOMIC DNA]</scope>
    <source>
        <strain evidence="1 2">DSM 23382</strain>
    </source>
</reference>
<comment type="caution">
    <text evidence="1">The sequence shown here is derived from an EMBL/GenBank/DDBJ whole genome shotgun (WGS) entry which is preliminary data.</text>
</comment>
<sequence>MTSKQTGPYIDGRSYAEPKPLDERQEFLWLAGDAERRLKARAADEEFLRRALHHHRDRAIEILRDGRMHDDAAPAFSEVEAHFNAQRFEEMGRRIEWAA</sequence>
<proteinExistence type="predicted"/>
<keyword evidence="2" id="KW-1185">Reference proteome</keyword>
<dbReference type="RefSeq" id="WP_107987677.1">
    <property type="nucleotide sequence ID" value="NZ_QAYG01000001.1"/>
</dbReference>
<evidence type="ECO:0000313" key="2">
    <source>
        <dbReference type="Proteomes" id="UP000244081"/>
    </source>
</evidence>
<evidence type="ECO:0000313" key="1">
    <source>
        <dbReference type="EMBL" id="PTW62055.1"/>
    </source>
</evidence>
<dbReference type="Proteomes" id="UP000244081">
    <property type="component" value="Unassembled WGS sequence"/>
</dbReference>
<gene>
    <name evidence="1" type="ORF">C8N35_10188</name>
</gene>
<organism evidence="1 2">
    <name type="scientific">Breoghania corrubedonensis</name>
    <dbReference type="NCBI Taxonomy" id="665038"/>
    <lineage>
        <taxon>Bacteria</taxon>
        <taxon>Pseudomonadati</taxon>
        <taxon>Pseudomonadota</taxon>
        <taxon>Alphaproteobacteria</taxon>
        <taxon>Hyphomicrobiales</taxon>
        <taxon>Stappiaceae</taxon>
        <taxon>Breoghania</taxon>
    </lineage>
</organism>